<sequence length="101" mass="11189">DQLKQGIRKFIERLLHVITTRAIGGRSRNQRVASLSRASTSVPFLESWHGGRLLTAERSEELTQGLAVGSQSWAIHVRTVPPTDGTGFCSTGRHRLCDHVQ</sequence>
<keyword evidence="2" id="KW-1185">Reference proteome</keyword>
<protein>
    <submittedName>
        <fullName evidence="1">Uncharacterized protein</fullName>
    </submittedName>
</protein>
<evidence type="ECO:0000313" key="1">
    <source>
        <dbReference type="EMBL" id="EMF12575.1"/>
    </source>
</evidence>
<accession>M3D2X2</accession>
<dbReference type="HOGENOM" id="CLU_2298495_0_0_1"/>
<proteinExistence type="predicted"/>
<dbReference type="AlphaFoldDB" id="M3D2X2"/>
<name>M3D2X2_SPHMS</name>
<dbReference type="GeneID" id="27902550"/>
<dbReference type="RefSeq" id="XP_016760696.1">
    <property type="nucleotide sequence ID" value="XM_016905413.1"/>
</dbReference>
<dbReference type="EMBL" id="KB456264">
    <property type="protein sequence ID" value="EMF12575.1"/>
    <property type="molecule type" value="Genomic_DNA"/>
</dbReference>
<dbReference type="Proteomes" id="UP000016931">
    <property type="component" value="Unassembled WGS sequence"/>
</dbReference>
<feature type="non-terminal residue" evidence="1">
    <location>
        <position position="1"/>
    </location>
</feature>
<gene>
    <name evidence="1" type="ORF">SEPMUDRAFT_149209</name>
</gene>
<reference evidence="1 2" key="1">
    <citation type="journal article" date="2012" name="PLoS Pathog.">
        <title>Diverse lifestyles and strategies of plant pathogenesis encoded in the genomes of eighteen Dothideomycetes fungi.</title>
        <authorList>
            <person name="Ohm R.A."/>
            <person name="Feau N."/>
            <person name="Henrissat B."/>
            <person name="Schoch C.L."/>
            <person name="Horwitz B.A."/>
            <person name="Barry K.W."/>
            <person name="Condon B.J."/>
            <person name="Copeland A.C."/>
            <person name="Dhillon B."/>
            <person name="Glaser F."/>
            <person name="Hesse C.N."/>
            <person name="Kosti I."/>
            <person name="LaButti K."/>
            <person name="Lindquist E.A."/>
            <person name="Lucas S."/>
            <person name="Salamov A.A."/>
            <person name="Bradshaw R.E."/>
            <person name="Ciuffetti L."/>
            <person name="Hamelin R.C."/>
            <person name="Kema G.H.J."/>
            <person name="Lawrence C."/>
            <person name="Scott J.A."/>
            <person name="Spatafora J.W."/>
            <person name="Turgeon B.G."/>
            <person name="de Wit P.J.G.M."/>
            <person name="Zhong S."/>
            <person name="Goodwin S.B."/>
            <person name="Grigoriev I.V."/>
        </authorList>
    </citation>
    <scope>NUCLEOTIDE SEQUENCE [LARGE SCALE GENOMIC DNA]</scope>
    <source>
        <strain evidence="1 2">SO2202</strain>
    </source>
</reference>
<organism evidence="1 2">
    <name type="scientific">Sphaerulina musiva (strain SO2202)</name>
    <name type="common">Poplar stem canker fungus</name>
    <name type="synonym">Septoria musiva</name>
    <dbReference type="NCBI Taxonomy" id="692275"/>
    <lineage>
        <taxon>Eukaryota</taxon>
        <taxon>Fungi</taxon>
        <taxon>Dikarya</taxon>
        <taxon>Ascomycota</taxon>
        <taxon>Pezizomycotina</taxon>
        <taxon>Dothideomycetes</taxon>
        <taxon>Dothideomycetidae</taxon>
        <taxon>Mycosphaerellales</taxon>
        <taxon>Mycosphaerellaceae</taxon>
        <taxon>Sphaerulina</taxon>
    </lineage>
</organism>
<evidence type="ECO:0000313" key="2">
    <source>
        <dbReference type="Proteomes" id="UP000016931"/>
    </source>
</evidence>